<dbReference type="RefSeq" id="WP_231010517.1">
    <property type="nucleotide sequence ID" value="NZ_BAAAEW010000004.1"/>
</dbReference>
<evidence type="ECO:0000256" key="1">
    <source>
        <dbReference type="SAM" id="Phobius"/>
    </source>
</evidence>
<reference evidence="3" key="1">
    <citation type="journal article" date="2019" name="Int. J. Syst. Evol. Microbiol.">
        <title>The Global Catalogue of Microorganisms (GCM) 10K type strain sequencing project: providing services to taxonomists for standard genome sequencing and annotation.</title>
        <authorList>
            <consortium name="The Broad Institute Genomics Platform"/>
            <consortium name="The Broad Institute Genome Sequencing Center for Infectious Disease"/>
            <person name="Wu L."/>
            <person name="Ma J."/>
        </authorList>
    </citation>
    <scope>NUCLEOTIDE SEQUENCE [LARGE SCALE GENOMIC DNA]</scope>
    <source>
        <strain evidence="3">JCM 15503</strain>
    </source>
</reference>
<evidence type="ECO:0000313" key="3">
    <source>
        <dbReference type="Proteomes" id="UP001500279"/>
    </source>
</evidence>
<protein>
    <submittedName>
        <fullName evidence="2">Uncharacterized protein</fullName>
    </submittedName>
</protein>
<accession>A0ABP3UYB6</accession>
<keyword evidence="3" id="KW-1185">Reference proteome</keyword>
<keyword evidence="1" id="KW-0472">Membrane</keyword>
<organism evidence="2 3">
    <name type="scientific">Ideonella azotifigens</name>
    <dbReference type="NCBI Taxonomy" id="513160"/>
    <lineage>
        <taxon>Bacteria</taxon>
        <taxon>Pseudomonadati</taxon>
        <taxon>Pseudomonadota</taxon>
        <taxon>Betaproteobacteria</taxon>
        <taxon>Burkholderiales</taxon>
        <taxon>Sphaerotilaceae</taxon>
        <taxon>Ideonella</taxon>
    </lineage>
</organism>
<dbReference type="Proteomes" id="UP001500279">
    <property type="component" value="Unassembled WGS sequence"/>
</dbReference>
<dbReference type="EMBL" id="BAAAEW010000004">
    <property type="protein sequence ID" value="GAA0743547.1"/>
    <property type="molecule type" value="Genomic_DNA"/>
</dbReference>
<feature type="transmembrane region" description="Helical" evidence="1">
    <location>
        <begin position="65"/>
        <end position="94"/>
    </location>
</feature>
<keyword evidence="1" id="KW-1133">Transmembrane helix</keyword>
<feature type="transmembrane region" description="Helical" evidence="1">
    <location>
        <begin position="106"/>
        <end position="129"/>
    </location>
</feature>
<comment type="caution">
    <text evidence="2">The sequence shown here is derived from an EMBL/GenBank/DDBJ whole genome shotgun (WGS) entry which is preliminary data.</text>
</comment>
<gene>
    <name evidence="2" type="ORF">GCM10009107_08190</name>
</gene>
<sequence>MCTTTVLKPATKTVRKTARGAVSVSLGMVLVLASWPHTVLAHQGPSEASEASALSIAISVATPLAVPAAVLSAGAVLTVVSVQAVAGGTLWVLARASDGARISLTMAGASLVAAGTAVTVVVTGTGWVLSQAGKALCFIPNEIGASLLYNEPVTR</sequence>
<keyword evidence="1" id="KW-0812">Transmembrane</keyword>
<proteinExistence type="predicted"/>
<evidence type="ECO:0000313" key="2">
    <source>
        <dbReference type="EMBL" id="GAA0743547.1"/>
    </source>
</evidence>
<name>A0ABP3UYB6_9BURK</name>